<feature type="signal peptide" evidence="2">
    <location>
        <begin position="1"/>
        <end position="23"/>
    </location>
</feature>
<proteinExistence type="predicted"/>
<evidence type="ECO:0000256" key="2">
    <source>
        <dbReference type="SAM" id="SignalP"/>
    </source>
</evidence>
<dbReference type="RefSeq" id="WP_289829016.1">
    <property type="nucleotide sequence ID" value="NZ_JAUEDK010000007.1"/>
</dbReference>
<dbReference type="Pfam" id="PF00497">
    <property type="entry name" value="SBP_bac_3"/>
    <property type="match status" value="1"/>
</dbReference>
<evidence type="ECO:0000256" key="1">
    <source>
        <dbReference type="ARBA" id="ARBA00022729"/>
    </source>
</evidence>
<evidence type="ECO:0000313" key="4">
    <source>
        <dbReference type="EMBL" id="MDN0074446.1"/>
    </source>
</evidence>
<feature type="domain" description="Solute-binding protein family 3/N-terminal" evidence="3">
    <location>
        <begin position="28"/>
        <end position="258"/>
    </location>
</feature>
<dbReference type="PANTHER" id="PTHR35936">
    <property type="entry name" value="MEMBRANE-BOUND LYTIC MUREIN TRANSGLYCOSYLASE F"/>
    <property type="match status" value="1"/>
</dbReference>
<dbReference type="PANTHER" id="PTHR35936:SF6">
    <property type="entry name" value="AMINO ACID ABC TRANSPORTER SUBSTRATE-BINDING PAAT FAMILY PROTEIN"/>
    <property type="match status" value="1"/>
</dbReference>
<sequence length="258" mass="28386">MRLIHKALPVLLGGLWACSQVHAAEPPALTIGVAESDGPAIVKLSGGDEPGLVGGLSKEIGDSLARALGTQARYQVLSRKRIDSSIEQSRVDVVCNANPAWYRSPDKLGWTNEIYPQIERIVSKTDMPNIQRVDQLAGHRVGTILGYSYASVEPLWHSRQATKVSDTRADLQMKSLLVGVTDVVINSELELASWAQSHPKEARQVKMHPMTLTMLPTMCAVAPKSAWSVAQLNQAIADLKRTGEIKTIFRRYQWQGNR</sequence>
<organism evidence="4 5">
    <name type="scientific">Crenobacter oryzisoli</name>
    <dbReference type="NCBI Taxonomy" id="3056844"/>
    <lineage>
        <taxon>Bacteria</taxon>
        <taxon>Pseudomonadati</taxon>
        <taxon>Pseudomonadota</taxon>
        <taxon>Betaproteobacteria</taxon>
        <taxon>Neisseriales</taxon>
        <taxon>Neisseriaceae</taxon>
        <taxon>Crenobacter</taxon>
    </lineage>
</organism>
<keyword evidence="1 2" id="KW-0732">Signal</keyword>
<dbReference type="InterPro" id="IPR001638">
    <property type="entry name" value="Solute-binding_3/MltF_N"/>
</dbReference>
<accession>A0ABT7XKX5</accession>
<keyword evidence="5" id="KW-1185">Reference proteome</keyword>
<dbReference type="SUPFAM" id="SSF53850">
    <property type="entry name" value="Periplasmic binding protein-like II"/>
    <property type="match status" value="1"/>
</dbReference>
<dbReference type="Proteomes" id="UP001168540">
    <property type="component" value="Unassembled WGS sequence"/>
</dbReference>
<comment type="caution">
    <text evidence="4">The sequence shown here is derived from an EMBL/GenBank/DDBJ whole genome shotgun (WGS) entry which is preliminary data.</text>
</comment>
<reference evidence="4" key="1">
    <citation type="submission" date="2023-06" db="EMBL/GenBank/DDBJ databases">
        <authorList>
            <person name="Zhang S."/>
        </authorList>
    </citation>
    <scope>NUCLEOTIDE SEQUENCE</scope>
    <source>
        <strain evidence="4">SG2303</strain>
    </source>
</reference>
<name>A0ABT7XKX5_9NEIS</name>
<protein>
    <submittedName>
        <fullName evidence="4">Transporter substrate-binding domain-containing protein</fullName>
    </submittedName>
</protein>
<feature type="chain" id="PRO_5046942033" evidence="2">
    <location>
        <begin position="24"/>
        <end position="258"/>
    </location>
</feature>
<evidence type="ECO:0000313" key="5">
    <source>
        <dbReference type="Proteomes" id="UP001168540"/>
    </source>
</evidence>
<evidence type="ECO:0000259" key="3">
    <source>
        <dbReference type="SMART" id="SM00062"/>
    </source>
</evidence>
<dbReference type="SMART" id="SM00062">
    <property type="entry name" value="PBPb"/>
    <property type="match status" value="1"/>
</dbReference>
<dbReference type="Gene3D" id="3.40.190.10">
    <property type="entry name" value="Periplasmic binding protein-like II"/>
    <property type="match status" value="2"/>
</dbReference>
<gene>
    <name evidence="4" type="ORF">QU481_05995</name>
</gene>
<dbReference type="EMBL" id="JAUEDK010000007">
    <property type="protein sequence ID" value="MDN0074446.1"/>
    <property type="molecule type" value="Genomic_DNA"/>
</dbReference>